<keyword evidence="2" id="KW-1185">Reference proteome</keyword>
<name>A0A327WRG6_LARAB</name>
<protein>
    <submittedName>
        <fullName evidence="1">Uncharacterized protein DUF3892</fullName>
    </submittedName>
</protein>
<organism evidence="1 2">
    <name type="scientific">Larkinella arboricola</name>
    <dbReference type="NCBI Taxonomy" id="643671"/>
    <lineage>
        <taxon>Bacteria</taxon>
        <taxon>Pseudomonadati</taxon>
        <taxon>Bacteroidota</taxon>
        <taxon>Cytophagia</taxon>
        <taxon>Cytophagales</taxon>
        <taxon>Spirosomataceae</taxon>
        <taxon>Larkinella</taxon>
    </lineage>
</organism>
<dbReference type="AlphaFoldDB" id="A0A327WRG6"/>
<gene>
    <name evidence="1" type="ORF">LX87_04778</name>
</gene>
<dbReference type="InterPro" id="IPR024997">
    <property type="entry name" value="DUF3892"/>
</dbReference>
<proteinExistence type="predicted"/>
<dbReference type="Proteomes" id="UP000248790">
    <property type="component" value="Unassembled WGS sequence"/>
</dbReference>
<dbReference type="RefSeq" id="WP_111630786.1">
    <property type="nucleotide sequence ID" value="NZ_QLMC01000006.1"/>
</dbReference>
<reference evidence="1 2" key="1">
    <citation type="submission" date="2018-06" db="EMBL/GenBank/DDBJ databases">
        <title>Genomic Encyclopedia of Archaeal and Bacterial Type Strains, Phase II (KMG-II): from individual species to whole genera.</title>
        <authorList>
            <person name="Goeker M."/>
        </authorList>
    </citation>
    <scope>NUCLEOTIDE SEQUENCE [LARGE SCALE GENOMIC DNA]</scope>
    <source>
        <strain evidence="1 2">DSM 21851</strain>
    </source>
</reference>
<accession>A0A327WRG6</accession>
<sequence>MANRITHLRRSQLSSTEEHITDVKGVTDGGKHFELSVSQVIHHLKKNYVFYVQLGTRKAMVTYHRNATGTETIRINTDRTSQENLGSLPSF</sequence>
<comment type="caution">
    <text evidence="1">The sequence shown here is derived from an EMBL/GenBank/DDBJ whole genome shotgun (WGS) entry which is preliminary data.</text>
</comment>
<dbReference type="EMBL" id="QLMC01000006">
    <property type="protein sequence ID" value="RAJ93266.1"/>
    <property type="molecule type" value="Genomic_DNA"/>
</dbReference>
<evidence type="ECO:0000313" key="1">
    <source>
        <dbReference type="EMBL" id="RAJ93266.1"/>
    </source>
</evidence>
<dbReference type="Pfam" id="PF13031">
    <property type="entry name" value="DUF3892"/>
    <property type="match status" value="1"/>
</dbReference>
<evidence type="ECO:0000313" key="2">
    <source>
        <dbReference type="Proteomes" id="UP000248790"/>
    </source>
</evidence>